<dbReference type="Proteomes" id="UP001479436">
    <property type="component" value="Unassembled WGS sequence"/>
</dbReference>
<feature type="region of interest" description="Disordered" evidence="5">
    <location>
        <begin position="1"/>
        <end position="48"/>
    </location>
</feature>
<dbReference type="PROSITE" id="PS00344">
    <property type="entry name" value="GATA_ZN_FINGER_1"/>
    <property type="match status" value="1"/>
</dbReference>
<keyword evidence="1" id="KW-0479">Metal-binding</keyword>
<dbReference type="InterPro" id="IPR051140">
    <property type="entry name" value="GATA_TF"/>
</dbReference>
<dbReference type="Gene3D" id="3.30.50.10">
    <property type="entry name" value="Erythroid Transcription Factor GATA-1, subunit A"/>
    <property type="match status" value="1"/>
</dbReference>
<gene>
    <name evidence="7" type="ORF">K7432_013768</name>
</gene>
<feature type="region of interest" description="Disordered" evidence="5">
    <location>
        <begin position="335"/>
        <end position="375"/>
    </location>
</feature>
<dbReference type="InterPro" id="IPR013088">
    <property type="entry name" value="Znf_NHR/GATA"/>
</dbReference>
<feature type="region of interest" description="Disordered" evidence="5">
    <location>
        <begin position="396"/>
        <end position="437"/>
    </location>
</feature>
<keyword evidence="2 4" id="KW-0863">Zinc-finger</keyword>
<feature type="domain" description="GATA-type" evidence="6">
    <location>
        <begin position="359"/>
        <end position="389"/>
    </location>
</feature>
<name>A0ABR2VQD2_9FUNG</name>
<evidence type="ECO:0000256" key="5">
    <source>
        <dbReference type="SAM" id="MobiDB-lite"/>
    </source>
</evidence>
<evidence type="ECO:0000256" key="1">
    <source>
        <dbReference type="ARBA" id="ARBA00022723"/>
    </source>
</evidence>
<dbReference type="PROSITE" id="PS50114">
    <property type="entry name" value="GATA_ZN_FINGER_2"/>
    <property type="match status" value="1"/>
</dbReference>
<proteinExistence type="predicted"/>
<organism evidence="7 8">
    <name type="scientific">Basidiobolus ranarum</name>
    <dbReference type="NCBI Taxonomy" id="34480"/>
    <lineage>
        <taxon>Eukaryota</taxon>
        <taxon>Fungi</taxon>
        <taxon>Fungi incertae sedis</taxon>
        <taxon>Zoopagomycota</taxon>
        <taxon>Entomophthoromycotina</taxon>
        <taxon>Basidiobolomycetes</taxon>
        <taxon>Basidiobolales</taxon>
        <taxon>Basidiobolaceae</taxon>
        <taxon>Basidiobolus</taxon>
    </lineage>
</organism>
<evidence type="ECO:0000256" key="4">
    <source>
        <dbReference type="PROSITE-ProRule" id="PRU00094"/>
    </source>
</evidence>
<accession>A0ABR2VQD2</accession>
<evidence type="ECO:0000256" key="2">
    <source>
        <dbReference type="ARBA" id="ARBA00022771"/>
    </source>
</evidence>
<dbReference type="CDD" id="cd00202">
    <property type="entry name" value="ZnF_GATA"/>
    <property type="match status" value="1"/>
</dbReference>
<dbReference type="PANTHER" id="PTHR45658">
    <property type="entry name" value="GATA TRANSCRIPTION FACTOR"/>
    <property type="match status" value="1"/>
</dbReference>
<protein>
    <recommendedName>
        <fullName evidence="6">GATA-type domain-containing protein</fullName>
    </recommendedName>
</protein>
<evidence type="ECO:0000313" key="8">
    <source>
        <dbReference type="Proteomes" id="UP001479436"/>
    </source>
</evidence>
<dbReference type="SMART" id="SM00401">
    <property type="entry name" value="ZnF_GATA"/>
    <property type="match status" value="1"/>
</dbReference>
<evidence type="ECO:0000313" key="7">
    <source>
        <dbReference type="EMBL" id="KAK9693706.1"/>
    </source>
</evidence>
<sequence length="437" mass="49467">MEIRSGTEGVPIPISEGNPYRTQRIPYPPHPSELINARPINREHSPDLLPRMSGPKPTYLEHSYYPGGANVNSPHGQPPTELLNPPNHIYEKPPMESETYRGNYPYNRGGFSGAPNGPRESYTSRDYSNYAKYPPPIQRDYVSHEREHTPNLNRLGPNGNDPVYRRTRENLPEGHPHWNPIESTLPPQRYPPSSMNYLENREFATAVTPERAPSFPRREEFLGAGQHRNLHFSEMDRGMEIKLEDVRNEQKVRNSSPLALDKVVENCRMLSHFAFEYGNRSEKVYPCPSDSLVREMAAKAQAILRVLTGLRSEGVKSGDRNEALDDDDMEYIRNKRTLLAPSRPKYRKRSRSGQPPPGRCHSCNTTETPEWRRGPDGARTLCNACGLHFAKLTRKRAQVAAATVNDSNNSDNGETETSRRSDGEGRAENESNPSMDA</sequence>
<dbReference type="EMBL" id="JASJQH010008292">
    <property type="protein sequence ID" value="KAK9693706.1"/>
    <property type="molecule type" value="Genomic_DNA"/>
</dbReference>
<keyword evidence="8" id="KW-1185">Reference proteome</keyword>
<feature type="region of interest" description="Disordered" evidence="5">
    <location>
        <begin position="101"/>
        <end position="136"/>
    </location>
</feature>
<comment type="caution">
    <text evidence="7">The sequence shown here is derived from an EMBL/GenBank/DDBJ whole genome shotgun (WGS) entry which is preliminary data.</text>
</comment>
<dbReference type="Pfam" id="PF00320">
    <property type="entry name" value="GATA"/>
    <property type="match status" value="1"/>
</dbReference>
<evidence type="ECO:0000259" key="6">
    <source>
        <dbReference type="PROSITE" id="PS50114"/>
    </source>
</evidence>
<reference evidence="7 8" key="1">
    <citation type="submission" date="2023-04" db="EMBL/GenBank/DDBJ databases">
        <title>Genome of Basidiobolus ranarum AG-B5.</title>
        <authorList>
            <person name="Stajich J.E."/>
            <person name="Carter-House D."/>
            <person name="Gryganskyi A."/>
        </authorList>
    </citation>
    <scope>NUCLEOTIDE SEQUENCE [LARGE SCALE GENOMIC DNA]</scope>
    <source>
        <strain evidence="7 8">AG-B5</strain>
    </source>
</reference>
<keyword evidence="3" id="KW-0862">Zinc</keyword>
<evidence type="ECO:0000256" key="3">
    <source>
        <dbReference type="ARBA" id="ARBA00022833"/>
    </source>
</evidence>
<dbReference type="InterPro" id="IPR000679">
    <property type="entry name" value="Znf_GATA"/>
</dbReference>
<dbReference type="PANTHER" id="PTHR45658:SF122">
    <property type="entry name" value="GATA ZINC FINGER DOMAIN-CONTAINING PROTEIN 6"/>
    <property type="match status" value="1"/>
</dbReference>
<feature type="compositionally biased region" description="Basic and acidic residues" evidence="5">
    <location>
        <begin position="416"/>
        <end position="429"/>
    </location>
</feature>
<dbReference type="SUPFAM" id="SSF57716">
    <property type="entry name" value="Glucocorticoid receptor-like (DNA-binding domain)"/>
    <property type="match status" value="1"/>
</dbReference>